<gene>
    <name evidence="8" type="ORF">FD09_GL002290</name>
</gene>
<evidence type="ECO:0000313" key="9">
    <source>
        <dbReference type="Proteomes" id="UP000051330"/>
    </source>
</evidence>
<evidence type="ECO:0000259" key="7">
    <source>
        <dbReference type="Pfam" id="PF00483"/>
    </source>
</evidence>
<dbReference type="AlphaFoldDB" id="A0A0R1MZM7"/>
<evidence type="ECO:0000256" key="6">
    <source>
        <dbReference type="ARBA" id="ARBA00048128"/>
    </source>
</evidence>
<keyword evidence="9" id="KW-1185">Reference proteome</keyword>
<comment type="caution">
    <text evidence="8">The sequence shown here is derived from an EMBL/GenBank/DDBJ whole genome shotgun (WGS) entry which is preliminary data.</text>
</comment>
<sequence length="287" mass="30984">MSMVKAVIAAGGIGASLLPMTKAVAKEILPIGGRPVIDYIVRELHAAGVSDILIVSGKSKQAIEDYFDSAPELERALKVKGDTAQLRDLAGSTAVNLYFIHQKAALGIGSALQLASDFVDGEDFYFVLSDDVLPVEGHLLQDLWQIHQQTGRHVLASVPIPVTESQYYGVIDWQADTQAINHVRPIAQIHEKQPIANGTQQDAVLGRYVFSADIFEQLNQLPVSENQFAAALNALAAQDCLSGLAYTGAHQNIDGHLGLLKANIALALKDPDTAEPLRAYLRQRMAD</sequence>
<dbReference type="GO" id="GO:0006011">
    <property type="term" value="P:UDP-alpha-D-glucose metabolic process"/>
    <property type="evidence" value="ECO:0007669"/>
    <property type="project" value="InterPro"/>
</dbReference>
<name>A0A0R1MZM7_9LACO</name>
<feature type="domain" description="Nucleotidyl transferase" evidence="7">
    <location>
        <begin position="5"/>
        <end position="230"/>
    </location>
</feature>
<dbReference type="SUPFAM" id="SSF53448">
    <property type="entry name" value="Nucleotide-diphospho-sugar transferases"/>
    <property type="match status" value="1"/>
</dbReference>
<evidence type="ECO:0000256" key="3">
    <source>
        <dbReference type="ARBA" id="ARBA00012415"/>
    </source>
</evidence>
<dbReference type="PATRIC" id="fig|1423792.3.peg.2329"/>
<keyword evidence="5 8" id="KW-0548">Nucleotidyltransferase</keyword>
<accession>A0A0R1MZM7</accession>
<evidence type="ECO:0000256" key="4">
    <source>
        <dbReference type="ARBA" id="ARBA00022679"/>
    </source>
</evidence>
<comment type="similarity">
    <text evidence="2">Belongs to the UDPGP type 2 family.</text>
</comment>
<evidence type="ECO:0000256" key="1">
    <source>
        <dbReference type="ARBA" id="ARBA00005136"/>
    </source>
</evidence>
<dbReference type="EC" id="2.7.7.9" evidence="3"/>
<dbReference type="UniPathway" id="UPA00215"/>
<dbReference type="Proteomes" id="UP000051330">
    <property type="component" value="Unassembled WGS sequence"/>
</dbReference>
<comment type="pathway">
    <text evidence="1">Carbohydrate metabolism; nucleotide-sugar metabolism.</text>
</comment>
<keyword evidence="4 8" id="KW-0808">Transferase</keyword>
<dbReference type="PANTHER" id="PTHR43197">
    <property type="entry name" value="UTP--GLUCOSE-1-PHOSPHATE URIDYLYLTRANSFERASE"/>
    <property type="match status" value="1"/>
</dbReference>
<comment type="catalytic activity">
    <reaction evidence="6">
        <text>alpha-D-glucose 1-phosphate + UTP + H(+) = UDP-alpha-D-glucose + diphosphate</text>
        <dbReference type="Rhea" id="RHEA:19889"/>
        <dbReference type="ChEBI" id="CHEBI:15378"/>
        <dbReference type="ChEBI" id="CHEBI:33019"/>
        <dbReference type="ChEBI" id="CHEBI:46398"/>
        <dbReference type="ChEBI" id="CHEBI:58601"/>
        <dbReference type="ChEBI" id="CHEBI:58885"/>
        <dbReference type="EC" id="2.7.7.9"/>
    </reaction>
</comment>
<dbReference type="EMBL" id="AZEC01000004">
    <property type="protein sequence ID" value="KRL13457.1"/>
    <property type="molecule type" value="Genomic_DNA"/>
</dbReference>
<dbReference type="PANTHER" id="PTHR43197:SF1">
    <property type="entry name" value="UTP--GLUCOSE-1-PHOSPHATE URIDYLYLTRANSFERASE"/>
    <property type="match status" value="1"/>
</dbReference>
<dbReference type="STRING" id="1423792.FD09_GL002290"/>
<reference evidence="8 9" key="1">
    <citation type="journal article" date="2015" name="Genome Announc.">
        <title>Expanding the biotechnology potential of lactobacilli through comparative genomics of 213 strains and associated genera.</title>
        <authorList>
            <person name="Sun Z."/>
            <person name="Harris H.M."/>
            <person name="McCann A."/>
            <person name="Guo C."/>
            <person name="Argimon S."/>
            <person name="Zhang W."/>
            <person name="Yang X."/>
            <person name="Jeffery I.B."/>
            <person name="Cooney J.C."/>
            <person name="Kagawa T.F."/>
            <person name="Liu W."/>
            <person name="Song Y."/>
            <person name="Salvetti E."/>
            <person name="Wrobel A."/>
            <person name="Rasinkangas P."/>
            <person name="Parkhill J."/>
            <person name="Rea M.C."/>
            <person name="O'Sullivan O."/>
            <person name="Ritari J."/>
            <person name="Douillard F.P."/>
            <person name="Paul Ross R."/>
            <person name="Yang R."/>
            <person name="Briner A.E."/>
            <person name="Felis G.E."/>
            <person name="de Vos W.M."/>
            <person name="Barrangou R."/>
            <person name="Klaenhammer T.R."/>
            <person name="Caufield P.W."/>
            <person name="Cui Y."/>
            <person name="Zhang H."/>
            <person name="O'Toole P.W."/>
        </authorList>
    </citation>
    <scope>NUCLEOTIDE SEQUENCE [LARGE SCALE GENOMIC DNA]</scope>
    <source>
        <strain evidence="8 9">DSM 12744</strain>
    </source>
</reference>
<dbReference type="Pfam" id="PF00483">
    <property type="entry name" value="NTP_transferase"/>
    <property type="match status" value="1"/>
</dbReference>
<dbReference type="GO" id="GO:0003983">
    <property type="term" value="F:UTP:glucose-1-phosphate uridylyltransferase activity"/>
    <property type="evidence" value="ECO:0007669"/>
    <property type="project" value="UniProtKB-EC"/>
</dbReference>
<evidence type="ECO:0000256" key="2">
    <source>
        <dbReference type="ARBA" id="ARBA00006890"/>
    </source>
</evidence>
<dbReference type="InterPro" id="IPR005835">
    <property type="entry name" value="NTP_transferase_dom"/>
</dbReference>
<dbReference type="Gene3D" id="3.90.550.10">
    <property type="entry name" value="Spore Coat Polysaccharide Biosynthesis Protein SpsA, Chain A"/>
    <property type="match status" value="1"/>
</dbReference>
<protein>
    <recommendedName>
        <fullName evidence="3">UTP--glucose-1-phosphate uridylyltransferase</fullName>
        <ecNumber evidence="3">2.7.7.9</ecNumber>
    </recommendedName>
</protein>
<evidence type="ECO:0000256" key="5">
    <source>
        <dbReference type="ARBA" id="ARBA00022695"/>
    </source>
</evidence>
<proteinExistence type="inferred from homology"/>
<dbReference type="InterPro" id="IPR005771">
    <property type="entry name" value="GalU_uridylyltTrfase_bac/arc"/>
</dbReference>
<dbReference type="InterPro" id="IPR029044">
    <property type="entry name" value="Nucleotide-diphossugar_trans"/>
</dbReference>
<evidence type="ECO:0000313" key="8">
    <source>
        <dbReference type="EMBL" id="KRL13457.1"/>
    </source>
</evidence>
<organism evidence="8 9">
    <name type="scientific">Schleiferilactobacillus perolens DSM 12744</name>
    <dbReference type="NCBI Taxonomy" id="1423792"/>
    <lineage>
        <taxon>Bacteria</taxon>
        <taxon>Bacillati</taxon>
        <taxon>Bacillota</taxon>
        <taxon>Bacilli</taxon>
        <taxon>Lactobacillales</taxon>
        <taxon>Lactobacillaceae</taxon>
        <taxon>Schleiferilactobacillus</taxon>
    </lineage>
</organism>